<evidence type="ECO:0000256" key="3">
    <source>
        <dbReference type="PROSITE-ProRule" id="PRU10141"/>
    </source>
</evidence>
<evidence type="ECO:0000313" key="9">
    <source>
        <dbReference type="Proteomes" id="UP001234178"/>
    </source>
</evidence>
<feature type="compositionally biased region" description="Basic and acidic residues" evidence="6">
    <location>
        <begin position="368"/>
        <end position="384"/>
    </location>
</feature>
<protein>
    <recommendedName>
        <fullName evidence="7">Protein kinase domain-containing protein</fullName>
    </recommendedName>
</protein>
<keyword evidence="4" id="KW-0418">Kinase</keyword>
<keyword evidence="9" id="KW-1185">Reference proteome</keyword>
<comment type="caution">
    <text evidence="8">The sequence shown here is derived from an EMBL/GenBank/DDBJ whole genome shotgun (WGS) entry which is preliminary data.</text>
</comment>
<evidence type="ECO:0000256" key="2">
    <source>
        <dbReference type="ARBA" id="ARBA00022840"/>
    </source>
</evidence>
<dbReference type="InterPro" id="IPR011009">
    <property type="entry name" value="Kinase-like_dom_sf"/>
</dbReference>
<evidence type="ECO:0000256" key="5">
    <source>
        <dbReference type="SAM" id="Coils"/>
    </source>
</evidence>
<reference evidence="8 9" key="1">
    <citation type="journal article" date="2023" name="Nucleic Acids Res.">
        <title>The hologenome of Daphnia magna reveals possible DNA methylation and microbiome-mediated evolution of the host genome.</title>
        <authorList>
            <person name="Chaturvedi A."/>
            <person name="Li X."/>
            <person name="Dhandapani V."/>
            <person name="Marshall H."/>
            <person name="Kissane S."/>
            <person name="Cuenca-Cambronero M."/>
            <person name="Asole G."/>
            <person name="Calvet F."/>
            <person name="Ruiz-Romero M."/>
            <person name="Marangio P."/>
            <person name="Guigo R."/>
            <person name="Rago D."/>
            <person name="Mirbahai L."/>
            <person name="Eastwood N."/>
            <person name="Colbourne J.K."/>
            <person name="Zhou J."/>
            <person name="Mallon E."/>
            <person name="Orsini L."/>
        </authorList>
    </citation>
    <scope>NUCLEOTIDE SEQUENCE [LARGE SCALE GENOMIC DNA]</scope>
    <source>
        <strain evidence="8">LRV0_1</strain>
    </source>
</reference>
<evidence type="ECO:0000313" key="8">
    <source>
        <dbReference type="EMBL" id="KAK4014990.1"/>
    </source>
</evidence>
<dbReference type="SUPFAM" id="SSF56112">
    <property type="entry name" value="Protein kinase-like (PK-like)"/>
    <property type="match status" value="1"/>
</dbReference>
<dbReference type="PROSITE" id="PS50011">
    <property type="entry name" value="PROTEIN_KINASE_DOM"/>
    <property type="match status" value="1"/>
</dbReference>
<dbReference type="Gene3D" id="1.10.510.10">
    <property type="entry name" value="Transferase(Phosphotransferase) domain 1"/>
    <property type="match status" value="1"/>
</dbReference>
<keyword evidence="4" id="KW-0808">Transferase</keyword>
<feature type="domain" description="Protein kinase" evidence="7">
    <location>
        <begin position="15"/>
        <end position="287"/>
    </location>
</feature>
<comment type="similarity">
    <text evidence="4">Belongs to the protein kinase superfamily.</text>
</comment>
<dbReference type="InterPro" id="IPR017441">
    <property type="entry name" value="Protein_kinase_ATP_BS"/>
</dbReference>
<gene>
    <name evidence="8" type="ORF">OUZ56_027504</name>
</gene>
<proteinExistence type="inferred from homology"/>
<evidence type="ECO:0000259" key="7">
    <source>
        <dbReference type="PROSITE" id="PS50011"/>
    </source>
</evidence>
<feature type="coiled-coil region" evidence="5">
    <location>
        <begin position="277"/>
        <end position="304"/>
    </location>
</feature>
<feature type="region of interest" description="Disordered" evidence="6">
    <location>
        <begin position="361"/>
        <end position="384"/>
    </location>
</feature>
<evidence type="ECO:0000256" key="1">
    <source>
        <dbReference type="ARBA" id="ARBA00022741"/>
    </source>
</evidence>
<evidence type="ECO:0000256" key="6">
    <source>
        <dbReference type="SAM" id="MobiDB-lite"/>
    </source>
</evidence>
<dbReference type="EMBL" id="JAOYFB010000004">
    <property type="protein sequence ID" value="KAK4014990.1"/>
    <property type="molecule type" value="Genomic_DNA"/>
</dbReference>
<name>A0ABQ9ZPY8_9CRUS</name>
<feature type="binding site" evidence="3">
    <location>
        <position position="42"/>
    </location>
    <ligand>
        <name>ATP</name>
        <dbReference type="ChEBI" id="CHEBI:30616"/>
    </ligand>
</feature>
<sequence>MAETPKRKKKQISIDINRVELGVGSYGHVLKGKYKGRPVAVKRVLLDNYSQNEEEAMLKLDHPNIIKLLHCESDNNFRYYAMELCVASLDKLFLQSDHPQKYNGPMPRHIEVFHQLASGIEHIHSKNLIHRDIKPENILISMQTAGQNEEITIKWADFGLSRTVNERGTFTMKSGIKGTKKWFAPEILRLLETDEEGRGDVRSDVFALALVFGCLFLDGQHLYGSALNKDELDKLNKNIIEGKPVNMQKIDEKLRGLYEDELLQKMLEDDPSKRMTSKQVVDQLKSIKEELARKEEELRQLCAGDIQLELTEKIKDLIRLGIDVNAKDKDGNIALDYLYENRSRNPNQQVADAIKILEAETVTRSTKRKGEEPHADENEHKKRG</sequence>
<dbReference type="Pfam" id="PF00069">
    <property type="entry name" value="Pkinase"/>
    <property type="match status" value="1"/>
</dbReference>
<dbReference type="Proteomes" id="UP001234178">
    <property type="component" value="Unassembled WGS sequence"/>
</dbReference>
<dbReference type="PROSITE" id="PS00108">
    <property type="entry name" value="PROTEIN_KINASE_ST"/>
    <property type="match status" value="1"/>
</dbReference>
<dbReference type="PROSITE" id="PS00107">
    <property type="entry name" value="PROTEIN_KINASE_ATP"/>
    <property type="match status" value="1"/>
</dbReference>
<keyword evidence="1 3" id="KW-0547">Nucleotide-binding</keyword>
<keyword evidence="5" id="KW-0175">Coiled coil</keyword>
<keyword evidence="2 3" id="KW-0067">ATP-binding</keyword>
<organism evidence="8 9">
    <name type="scientific">Daphnia magna</name>
    <dbReference type="NCBI Taxonomy" id="35525"/>
    <lineage>
        <taxon>Eukaryota</taxon>
        <taxon>Metazoa</taxon>
        <taxon>Ecdysozoa</taxon>
        <taxon>Arthropoda</taxon>
        <taxon>Crustacea</taxon>
        <taxon>Branchiopoda</taxon>
        <taxon>Diplostraca</taxon>
        <taxon>Cladocera</taxon>
        <taxon>Anomopoda</taxon>
        <taxon>Daphniidae</taxon>
        <taxon>Daphnia</taxon>
    </lineage>
</organism>
<dbReference type="Gene3D" id="3.30.200.20">
    <property type="entry name" value="Phosphorylase Kinase, domain 1"/>
    <property type="match status" value="1"/>
</dbReference>
<evidence type="ECO:0000256" key="4">
    <source>
        <dbReference type="RuleBase" id="RU000304"/>
    </source>
</evidence>
<accession>A0ABQ9ZPY8</accession>
<keyword evidence="4" id="KW-0723">Serine/threonine-protein kinase</keyword>
<dbReference type="InterPro" id="IPR008271">
    <property type="entry name" value="Ser/Thr_kinase_AS"/>
</dbReference>
<dbReference type="PANTHER" id="PTHR13954">
    <property type="entry name" value="IRE1-RELATED"/>
    <property type="match status" value="1"/>
</dbReference>
<dbReference type="InterPro" id="IPR045133">
    <property type="entry name" value="IRE1/2-like"/>
</dbReference>
<dbReference type="InterPro" id="IPR000719">
    <property type="entry name" value="Prot_kinase_dom"/>
</dbReference>
<dbReference type="PANTHER" id="PTHR13954:SF6">
    <property type="entry name" value="NON-SPECIFIC SERINE_THREONINE PROTEIN KINASE"/>
    <property type="match status" value="1"/>
</dbReference>
<dbReference type="SMART" id="SM00220">
    <property type="entry name" value="S_TKc"/>
    <property type="match status" value="1"/>
</dbReference>